<gene>
    <name evidence="1" type="ORF">OESDEN_01697</name>
</gene>
<reference evidence="1 2" key="1">
    <citation type="submission" date="2014-03" db="EMBL/GenBank/DDBJ databases">
        <title>Draft genome of the hookworm Oesophagostomum dentatum.</title>
        <authorList>
            <person name="Mitreva M."/>
        </authorList>
    </citation>
    <scope>NUCLEOTIDE SEQUENCE [LARGE SCALE GENOMIC DNA]</scope>
    <source>
        <strain evidence="1 2">OD-Hann</strain>
    </source>
</reference>
<accession>A0A0B1TSD5</accession>
<feature type="non-terminal residue" evidence="1">
    <location>
        <position position="1"/>
    </location>
</feature>
<organism evidence="1 2">
    <name type="scientific">Oesophagostomum dentatum</name>
    <name type="common">Nodular worm</name>
    <dbReference type="NCBI Taxonomy" id="61180"/>
    <lineage>
        <taxon>Eukaryota</taxon>
        <taxon>Metazoa</taxon>
        <taxon>Ecdysozoa</taxon>
        <taxon>Nematoda</taxon>
        <taxon>Chromadorea</taxon>
        <taxon>Rhabditida</taxon>
        <taxon>Rhabditina</taxon>
        <taxon>Rhabditomorpha</taxon>
        <taxon>Strongyloidea</taxon>
        <taxon>Strongylidae</taxon>
        <taxon>Oesophagostomum</taxon>
    </lineage>
</organism>
<dbReference type="AlphaFoldDB" id="A0A0B1TSD5"/>
<name>A0A0B1TSD5_OESDE</name>
<proteinExistence type="predicted"/>
<dbReference type="PANTHER" id="PTHR22989:SF4">
    <property type="entry name" value="METHYLTRANSFERASE FKBM DOMAIN-CONTAINING PROTEIN"/>
    <property type="match status" value="1"/>
</dbReference>
<keyword evidence="2" id="KW-1185">Reference proteome</keyword>
<evidence type="ECO:0000313" key="2">
    <source>
        <dbReference type="Proteomes" id="UP000053660"/>
    </source>
</evidence>
<dbReference type="Proteomes" id="UP000053660">
    <property type="component" value="Unassembled WGS sequence"/>
</dbReference>
<dbReference type="OrthoDB" id="5869502at2759"/>
<dbReference type="EMBL" id="KN549327">
    <property type="protein sequence ID" value="KHJ98325.1"/>
    <property type="molecule type" value="Genomic_DNA"/>
</dbReference>
<protein>
    <submittedName>
        <fullName evidence="1">Uncharacterized protein</fullName>
    </submittedName>
</protein>
<dbReference type="PANTHER" id="PTHR22989">
    <property type="entry name" value="UNCHARACTERIZED DUF13 C.ELEGANS"/>
    <property type="match status" value="1"/>
</dbReference>
<evidence type="ECO:0000313" key="1">
    <source>
        <dbReference type="EMBL" id="KHJ98325.1"/>
    </source>
</evidence>
<sequence length="214" mass="23862">LELAIQHSPSTVVTLGVGWDVQAERKLKEQLPNGSLFYGADPIYEENDKLFSSVGVFFPIAVGNETKLSQAHVMPKELKGKYEFRTTVHIDIITFLTKLTKTPFVDQLLMDNEVAVDSYLCKNAFANKCLSQLNSRRYAASDNRARVSEGNIFGSAPYDDYLRCFTDLIRGPEYDIIPMMGVGAEFDQNNIAVCQINAEVCSPHFSFSSIASNE</sequence>